<feature type="domain" description="PRD" evidence="6">
    <location>
        <begin position="286"/>
        <end position="393"/>
    </location>
</feature>
<dbReference type="Pfam" id="PF05043">
    <property type="entry name" value="Mga"/>
    <property type="match status" value="1"/>
</dbReference>
<evidence type="ECO:0000313" key="8">
    <source>
        <dbReference type="Proteomes" id="UP000184035"/>
    </source>
</evidence>
<accession>A0A1M4YGH3</accession>
<keyword evidence="4" id="KW-0804">Transcription</keyword>
<dbReference type="Pfam" id="PF08279">
    <property type="entry name" value="HTH_11"/>
    <property type="match status" value="1"/>
</dbReference>
<sequence>MLNKRQEKIIIVMQESKDWVVGRELANLMGVSDRTIRSDIVKINKFYEDILIESNLKYGYRINKDKIKSLNIELTEIIPQTPEERCIYILQELLFEKNEINIIFLQDKVFISEYSIDNDIKKIKRMIEPYSSLKIIKSKNYIKLVGKEEEKRKLYKDLLTSETKGNFLNLNKIASLYKDFDLIEVKDILEDTFKEYNYHIRELAFPMLMIHIGIAIERIIKHNYIKTDRNTEELQNSIEYKIAQVFFKKVAENIRIEIVEDEIVLLALLLLGKKSANYTNDVVKDQTNYSVSDLVEETLLDIKKIFNVDFTSDNDLKIGLEMHIMSLLERQIKNIEIDNMYLQEIKRKYPLIFEMAVRVCKLLEEKIHINIKENEIAFIALHLGAAYERANLTCKYKVIMIYPNTQALSNLCLQKILNRFGDRIDIIESMNFFEESVILRLKPDLILTTLPLKHSLDILTLQISLFVDYEDESRIFQALNNLDRLRCREDFKLLILKLVKEEFFYTHVNVKSSFDLITRMCDNLYKKGYVKKDFKSSVLQREKMSATSFAYGFAIPHSFNGQISNKSSLSIAILDNPIKWGDFDVRFVILFAVKEEDHRILRVFFDWLSNVISNSSKFASLLEVKNYKEFINQVLK</sequence>
<evidence type="ECO:0000256" key="4">
    <source>
        <dbReference type="ARBA" id="ARBA00023163"/>
    </source>
</evidence>
<feature type="domain" description="PTS EIIA type-2" evidence="5">
    <location>
        <begin position="497"/>
        <end position="636"/>
    </location>
</feature>
<dbReference type="InterPro" id="IPR036634">
    <property type="entry name" value="PRD_sf"/>
</dbReference>
<dbReference type="STRING" id="1533.SAMN05443638_12734"/>
<evidence type="ECO:0000256" key="2">
    <source>
        <dbReference type="ARBA" id="ARBA00023015"/>
    </source>
</evidence>
<keyword evidence="8" id="KW-1185">Reference proteome</keyword>
<dbReference type="SUPFAM" id="SSF55804">
    <property type="entry name" value="Phoshotransferase/anion transport protein"/>
    <property type="match status" value="1"/>
</dbReference>
<name>A0A1M4YGH3_9CLOT</name>
<dbReference type="PROSITE" id="PS51094">
    <property type="entry name" value="PTS_EIIA_TYPE_2"/>
    <property type="match status" value="1"/>
</dbReference>
<evidence type="ECO:0000313" key="7">
    <source>
        <dbReference type="EMBL" id="SHF04789.1"/>
    </source>
</evidence>
<dbReference type="PROSITE" id="PS51372">
    <property type="entry name" value="PRD_2"/>
    <property type="match status" value="2"/>
</dbReference>
<dbReference type="EMBL" id="FQVM01000027">
    <property type="protein sequence ID" value="SHF04789.1"/>
    <property type="molecule type" value="Genomic_DNA"/>
</dbReference>
<dbReference type="GO" id="GO:0006355">
    <property type="term" value="P:regulation of DNA-templated transcription"/>
    <property type="evidence" value="ECO:0007669"/>
    <property type="project" value="InterPro"/>
</dbReference>
<evidence type="ECO:0000259" key="6">
    <source>
        <dbReference type="PROSITE" id="PS51372"/>
    </source>
</evidence>
<dbReference type="InterPro" id="IPR016152">
    <property type="entry name" value="PTrfase/Anion_transptr"/>
</dbReference>
<evidence type="ECO:0000256" key="1">
    <source>
        <dbReference type="ARBA" id="ARBA00022737"/>
    </source>
</evidence>
<keyword evidence="3" id="KW-0010">Activator</keyword>
<dbReference type="InterPro" id="IPR050661">
    <property type="entry name" value="BglG_antiterminators"/>
</dbReference>
<proteinExistence type="predicted"/>
<dbReference type="InterPro" id="IPR007737">
    <property type="entry name" value="Mga_HTH"/>
</dbReference>
<keyword evidence="1" id="KW-0677">Repeat</keyword>
<dbReference type="InterPro" id="IPR036388">
    <property type="entry name" value="WH-like_DNA-bd_sf"/>
</dbReference>
<dbReference type="InterPro" id="IPR036390">
    <property type="entry name" value="WH_DNA-bd_sf"/>
</dbReference>
<dbReference type="PANTHER" id="PTHR30185">
    <property type="entry name" value="CRYPTIC BETA-GLUCOSIDE BGL OPERON ANTITERMINATOR"/>
    <property type="match status" value="1"/>
</dbReference>
<dbReference type="Proteomes" id="UP000184035">
    <property type="component" value="Unassembled WGS sequence"/>
</dbReference>
<dbReference type="InterPro" id="IPR011608">
    <property type="entry name" value="PRD"/>
</dbReference>
<dbReference type="SUPFAM" id="SSF63520">
    <property type="entry name" value="PTS-regulatory domain, PRD"/>
    <property type="match status" value="2"/>
</dbReference>
<dbReference type="SUPFAM" id="SSF46785">
    <property type="entry name" value="Winged helix' DNA-binding domain"/>
    <property type="match status" value="1"/>
</dbReference>
<organism evidence="7 8">
    <name type="scientific">Clostridium fallax</name>
    <dbReference type="NCBI Taxonomy" id="1533"/>
    <lineage>
        <taxon>Bacteria</taxon>
        <taxon>Bacillati</taxon>
        <taxon>Bacillota</taxon>
        <taxon>Clostridia</taxon>
        <taxon>Eubacteriales</taxon>
        <taxon>Clostridiaceae</taxon>
        <taxon>Clostridium</taxon>
    </lineage>
</organism>
<gene>
    <name evidence="7" type="ORF">SAMN05443638_12734</name>
</gene>
<keyword evidence="2" id="KW-0805">Transcription regulation</keyword>
<dbReference type="Pfam" id="PF00359">
    <property type="entry name" value="PTS_EIIA_2"/>
    <property type="match status" value="1"/>
</dbReference>
<evidence type="ECO:0000256" key="3">
    <source>
        <dbReference type="ARBA" id="ARBA00023159"/>
    </source>
</evidence>
<reference evidence="7 8" key="1">
    <citation type="submission" date="2016-11" db="EMBL/GenBank/DDBJ databases">
        <authorList>
            <person name="Jaros S."/>
            <person name="Januszkiewicz K."/>
            <person name="Wedrychowicz H."/>
        </authorList>
    </citation>
    <scope>NUCLEOTIDE SEQUENCE [LARGE SCALE GENOMIC DNA]</scope>
    <source>
        <strain evidence="7 8">DSM 2631</strain>
    </source>
</reference>
<dbReference type="PANTHER" id="PTHR30185:SF12">
    <property type="entry name" value="TRANSCRIPTIONAL REGULATOR MANR"/>
    <property type="match status" value="1"/>
</dbReference>
<dbReference type="InterPro" id="IPR013196">
    <property type="entry name" value="HTH_11"/>
</dbReference>
<dbReference type="Gene3D" id="3.40.930.10">
    <property type="entry name" value="Mannitol-specific EII, Chain A"/>
    <property type="match status" value="1"/>
</dbReference>
<dbReference type="Gene3D" id="1.10.10.10">
    <property type="entry name" value="Winged helix-like DNA-binding domain superfamily/Winged helix DNA-binding domain"/>
    <property type="match status" value="1"/>
</dbReference>
<dbReference type="Gene3D" id="1.10.1790.10">
    <property type="entry name" value="PRD domain"/>
    <property type="match status" value="2"/>
</dbReference>
<evidence type="ECO:0000259" key="5">
    <source>
        <dbReference type="PROSITE" id="PS51094"/>
    </source>
</evidence>
<protein>
    <submittedName>
        <fullName evidence="7">Lichenan operon transcriptional antiterminator</fullName>
    </submittedName>
</protein>
<feature type="domain" description="PRD" evidence="6">
    <location>
        <begin position="176"/>
        <end position="280"/>
    </location>
</feature>
<dbReference type="InterPro" id="IPR002178">
    <property type="entry name" value="PTS_EIIA_type-2_dom"/>
</dbReference>
<dbReference type="Pfam" id="PF00874">
    <property type="entry name" value="PRD"/>
    <property type="match status" value="2"/>
</dbReference>
<dbReference type="AlphaFoldDB" id="A0A1M4YGH3"/>